<keyword evidence="6" id="KW-0408">Iron</keyword>
<dbReference type="GO" id="GO:0004497">
    <property type="term" value="F:monooxygenase activity"/>
    <property type="evidence" value="ECO:0007669"/>
    <property type="project" value="UniProtKB-KW"/>
</dbReference>
<name>A0A314Y9Y0_PRUYE</name>
<gene>
    <name evidence="8" type="ORF">Pyn_24721</name>
</gene>
<evidence type="ECO:0000256" key="3">
    <source>
        <dbReference type="ARBA" id="ARBA00022617"/>
    </source>
</evidence>
<proteinExistence type="inferred from homology"/>
<protein>
    <submittedName>
        <fullName evidence="8">Cytochrome P450 704C1-like</fullName>
    </submittedName>
</protein>
<comment type="cofactor">
    <cofactor evidence="1">
        <name>heme</name>
        <dbReference type="ChEBI" id="CHEBI:30413"/>
    </cofactor>
</comment>
<evidence type="ECO:0000256" key="6">
    <source>
        <dbReference type="ARBA" id="ARBA00023004"/>
    </source>
</evidence>
<dbReference type="PANTHER" id="PTHR24296">
    <property type="entry name" value="CYTOCHROME P450"/>
    <property type="match status" value="1"/>
</dbReference>
<keyword evidence="7" id="KW-0503">Monooxygenase</keyword>
<comment type="caution">
    <text evidence="8">The sequence shown here is derived from an EMBL/GenBank/DDBJ whole genome shotgun (WGS) entry which is preliminary data.</text>
</comment>
<dbReference type="Proteomes" id="UP000250321">
    <property type="component" value="Unassembled WGS sequence"/>
</dbReference>
<evidence type="ECO:0000256" key="7">
    <source>
        <dbReference type="ARBA" id="ARBA00023033"/>
    </source>
</evidence>
<keyword evidence="5" id="KW-0560">Oxidoreductase</keyword>
<evidence type="ECO:0000256" key="4">
    <source>
        <dbReference type="ARBA" id="ARBA00022723"/>
    </source>
</evidence>
<sequence>MRISSTKFHRNSLVSGRQRDIRLFRKGPNNAKMICVEIFAAHDFIFFGKFTFRKAKGQIFVDRGGDGAQGSHDDLPRLSFSVQGRPVKILGNRIPPLAEHQVRLWRLSLLDVELDTLCGTNEEGTRFSNSFDVANESTMYGYVDFSWKIRRFLNIGSEAALRKNMKIVDQFVYKLIKDKIETVHNSEDKLRALKKVDIV</sequence>
<dbReference type="OrthoDB" id="1713632at2759"/>
<evidence type="ECO:0000256" key="5">
    <source>
        <dbReference type="ARBA" id="ARBA00023002"/>
    </source>
</evidence>
<reference evidence="8 9" key="1">
    <citation type="submission" date="2018-02" db="EMBL/GenBank/DDBJ databases">
        <title>Draft genome of wild Prunus yedoensis var. nudiflora.</title>
        <authorList>
            <person name="Baek S."/>
            <person name="Kim J.-H."/>
            <person name="Choi K."/>
            <person name="Kim G.-B."/>
            <person name="Cho A."/>
            <person name="Jang H."/>
            <person name="Shin C.-H."/>
            <person name="Yu H.-J."/>
            <person name="Mun J.-H."/>
        </authorList>
    </citation>
    <scope>NUCLEOTIDE SEQUENCE [LARGE SCALE GENOMIC DNA]</scope>
    <source>
        <strain evidence="9">cv. Jeju island</strain>
        <tissue evidence="8">Leaf</tissue>
    </source>
</reference>
<accession>A0A314Y9Y0</accession>
<keyword evidence="9" id="KW-1185">Reference proteome</keyword>
<evidence type="ECO:0000256" key="1">
    <source>
        <dbReference type="ARBA" id="ARBA00001971"/>
    </source>
</evidence>
<dbReference type="GO" id="GO:0046872">
    <property type="term" value="F:metal ion binding"/>
    <property type="evidence" value="ECO:0007669"/>
    <property type="project" value="UniProtKB-KW"/>
</dbReference>
<keyword evidence="4" id="KW-0479">Metal-binding</keyword>
<keyword evidence="3" id="KW-0349">Heme</keyword>
<organism evidence="8 9">
    <name type="scientific">Prunus yedoensis var. nudiflora</name>
    <dbReference type="NCBI Taxonomy" id="2094558"/>
    <lineage>
        <taxon>Eukaryota</taxon>
        <taxon>Viridiplantae</taxon>
        <taxon>Streptophyta</taxon>
        <taxon>Embryophyta</taxon>
        <taxon>Tracheophyta</taxon>
        <taxon>Spermatophyta</taxon>
        <taxon>Magnoliopsida</taxon>
        <taxon>eudicotyledons</taxon>
        <taxon>Gunneridae</taxon>
        <taxon>Pentapetalae</taxon>
        <taxon>rosids</taxon>
        <taxon>fabids</taxon>
        <taxon>Rosales</taxon>
        <taxon>Rosaceae</taxon>
        <taxon>Amygdaloideae</taxon>
        <taxon>Amygdaleae</taxon>
        <taxon>Prunus</taxon>
    </lineage>
</organism>
<evidence type="ECO:0000313" key="9">
    <source>
        <dbReference type="Proteomes" id="UP000250321"/>
    </source>
</evidence>
<comment type="similarity">
    <text evidence="2">Belongs to the cytochrome P450 family.</text>
</comment>
<dbReference type="STRING" id="2094558.A0A314Y9Y0"/>
<dbReference type="EMBL" id="PJQY01001456">
    <property type="protein sequence ID" value="PQQ02550.1"/>
    <property type="molecule type" value="Genomic_DNA"/>
</dbReference>
<evidence type="ECO:0000256" key="2">
    <source>
        <dbReference type="ARBA" id="ARBA00010617"/>
    </source>
</evidence>
<evidence type="ECO:0000313" key="8">
    <source>
        <dbReference type="EMBL" id="PQQ02550.1"/>
    </source>
</evidence>
<dbReference type="AlphaFoldDB" id="A0A314Y9Y0"/>